<dbReference type="PIRSF" id="PIRSF001363">
    <property type="entry name" value="Malate_synth"/>
    <property type="match status" value="1"/>
</dbReference>
<keyword evidence="4 7" id="KW-0816">Tricarboxylic acid cycle</keyword>
<evidence type="ECO:0000256" key="7">
    <source>
        <dbReference type="RuleBase" id="RU000555"/>
    </source>
</evidence>
<dbReference type="RefSeq" id="WP_249832379.1">
    <property type="nucleotide sequence ID" value="NZ_JAMGBE010000004.1"/>
</dbReference>
<dbReference type="Pfam" id="PF01274">
    <property type="entry name" value="MS_TIM-barrel"/>
    <property type="match status" value="1"/>
</dbReference>
<dbReference type="Proteomes" id="UP001165342">
    <property type="component" value="Unassembled WGS sequence"/>
</dbReference>
<evidence type="ECO:0000313" key="12">
    <source>
        <dbReference type="Proteomes" id="UP001165342"/>
    </source>
</evidence>
<dbReference type="PANTHER" id="PTHR42902:SF1">
    <property type="entry name" value="MALATE SYNTHASE 1-RELATED"/>
    <property type="match status" value="1"/>
</dbReference>
<name>A0ABT0S565_9SPHN</name>
<dbReference type="Pfam" id="PF20656">
    <property type="entry name" value="MS_N"/>
    <property type="match status" value="1"/>
</dbReference>
<evidence type="ECO:0000256" key="4">
    <source>
        <dbReference type="ARBA" id="ARBA00022532"/>
    </source>
</evidence>
<dbReference type="InterPro" id="IPR048356">
    <property type="entry name" value="MS_N"/>
</dbReference>
<accession>A0ABT0S565</accession>
<reference evidence="11" key="1">
    <citation type="submission" date="2022-05" db="EMBL/GenBank/DDBJ databases">
        <authorList>
            <person name="Jo J.-H."/>
            <person name="Im W.-T."/>
        </authorList>
    </citation>
    <scope>NUCLEOTIDE SEQUENCE</scope>
    <source>
        <strain evidence="11">SE220</strain>
    </source>
</reference>
<keyword evidence="5 7" id="KW-0808">Transferase</keyword>
<evidence type="ECO:0000256" key="5">
    <source>
        <dbReference type="ARBA" id="ARBA00022679"/>
    </source>
</evidence>
<protein>
    <recommendedName>
        <fullName evidence="2 7">Malate synthase</fullName>
        <ecNumber evidence="2 7">2.3.3.9</ecNumber>
    </recommendedName>
</protein>
<evidence type="ECO:0000259" key="8">
    <source>
        <dbReference type="Pfam" id="PF01274"/>
    </source>
</evidence>
<dbReference type="CDD" id="cd00727">
    <property type="entry name" value="malate_synt_A"/>
    <property type="match status" value="1"/>
</dbReference>
<comment type="pathway">
    <text evidence="7">Carbohydrate metabolism; glyoxylate cycle; (S)-malate from isocitrate: step 2/2.</text>
</comment>
<dbReference type="InterPro" id="IPR001465">
    <property type="entry name" value="Malate_synthase_TIM"/>
</dbReference>
<dbReference type="InterPro" id="IPR046363">
    <property type="entry name" value="MS_N_TIM-barrel_dom"/>
</dbReference>
<evidence type="ECO:0000256" key="6">
    <source>
        <dbReference type="ARBA" id="ARBA00047918"/>
    </source>
</evidence>
<sequence length="522" mass="58181">MNVVIDQSRVVAEPSRVPGAGAVLTPDALDFVSELHERFDSRRRELLDRRLDRQDRFNAGDLPDFREDTREIRDADWSIGSIPNDLQDRRVEITGPTNAKMLINALNSGAKVFMADFEDATSPTWDELIQGQANLKHYWLGRLSFTDPDSGKQYAVCDDPAVLMVRPRGLHLPEEHVTVGHEPVAGAFFDFGMTVWHNARAALAKGSGPYFYIPKLESMEEAALWSDVFAHAEAKLRLERGTIKATVLIETLPAAFEMDEILYALRENIVGLNCGRWDYIFSYIKRLGRSADRLTPDRSLMTMDKAFLAAYSLRLVSTCHRRGAFAMGGMSAFIPVKGDEAANAGAMDKVRADKLREVSNGHDGTWVAHPALVPVAMEAFEAMAGPNQLSKMPGDVPGREEMLQLHEGARTEAGARENIRVGVQYLAAWLGGKGAVPLYNLMEDAATAEICRTQLWQWLRFEAPLDDGRPFTLDLFEQWFDEEVGLLAEVPDIGEAARLMHDMIVSDDLVEFLTLPAYELLG</sequence>
<evidence type="ECO:0000256" key="2">
    <source>
        <dbReference type="ARBA" id="ARBA00012636"/>
    </source>
</evidence>
<dbReference type="PROSITE" id="PS00510">
    <property type="entry name" value="MALATE_SYNTHASE"/>
    <property type="match status" value="1"/>
</dbReference>
<gene>
    <name evidence="11" type="primary">aceB</name>
    <name evidence="11" type="ORF">LZ538_12630</name>
</gene>
<dbReference type="EC" id="2.3.3.9" evidence="2 7"/>
<dbReference type="EMBL" id="JAMGBE010000004">
    <property type="protein sequence ID" value="MCL6730886.1"/>
    <property type="molecule type" value="Genomic_DNA"/>
</dbReference>
<dbReference type="InterPro" id="IPR019830">
    <property type="entry name" value="Malate_synthase_CS"/>
</dbReference>
<dbReference type="InterPro" id="IPR044856">
    <property type="entry name" value="Malate_synth_C_sf"/>
</dbReference>
<evidence type="ECO:0000259" key="10">
    <source>
        <dbReference type="Pfam" id="PF20659"/>
    </source>
</evidence>
<comment type="caution">
    <text evidence="11">The sequence shown here is derived from an EMBL/GenBank/DDBJ whole genome shotgun (WGS) entry which is preliminary data.</text>
</comment>
<dbReference type="InterPro" id="IPR006252">
    <property type="entry name" value="Malate_synthA"/>
</dbReference>
<feature type="domain" description="Malate synthase N-terminal" evidence="9">
    <location>
        <begin position="20"/>
        <end position="70"/>
    </location>
</feature>
<keyword evidence="12" id="KW-1185">Reference proteome</keyword>
<dbReference type="GO" id="GO:0004474">
    <property type="term" value="F:malate synthase activity"/>
    <property type="evidence" value="ECO:0007669"/>
    <property type="project" value="UniProtKB-EC"/>
</dbReference>
<dbReference type="Pfam" id="PF20659">
    <property type="entry name" value="MS_C"/>
    <property type="match status" value="1"/>
</dbReference>
<keyword evidence="11" id="KW-0645">Protease</keyword>
<dbReference type="Gene3D" id="3.20.20.360">
    <property type="entry name" value="Malate synthase, domain 3"/>
    <property type="match status" value="1"/>
</dbReference>
<evidence type="ECO:0000256" key="1">
    <source>
        <dbReference type="ARBA" id="ARBA00006394"/>
    </source>
</evidence>
<keyword evidence="11" id="KW-0012">Acyltransferase</keyword>
<dbReference type="GO" id="GO:0008233">
    <property type="term" value="F:peptidase activity"/>
    <property type="evidence" value="ECO:0007669"/>
    <property type="project" value="UniProtKB-KW"/>
</dbReference>
<dbReference type="GO" id="GO:0006508">
    <property type="term" value="P:proteolysis"/>
    <property type="evidence" value="ECO:0007669"/>
    <property type="project" value="UniProtKB-KW"/>
</dbReference>
<dbReference type="Gene3D" id="1.20.1220.12">
    <property type="entry name" value="Malate synthase, domain III"/>
    <property type="match status" value="1"/>
</dbReference>
<comment type="catalytic activity">
    <reaction evidence="6 7">
        <text>glyoxylate + acetyl-CoA + H2O = (S)-malate + CoA + H(+)</text>
        <dbReference type="Rhea" id="RHEA:18181"/>
        <dbReference type="ChEBI" id="CHEBI:15377"/>
        <dbReference type="ChEBI" id="CHEBI:15378"/>
        <dbReference type="ChEBI" id="CHEBI:15589"/>
        <dbReference type="ChEBI" id="CHEBI:36655"/>
        <dbReference type="ChEBI" id="CHEBI:57287"/>
        <dbReference type="ChEBI" id="CHEBI:57288"/>
        <dbReference type="EC" id="2.3.3.9"/>
    </reaction>
</comment>
<dbReference type="InterPro" id="IPR048355">
    <property type="entry name" value="MS_C"/>
</dbReference>
<dbReference type="NCBIfam" id="TIGR01344">
    <property type="entry name" value="malate_syn_A"/>
    <property type="match status" value="1"/>
</dbReference>
<organism evidence="11 12">
    <name type="scientific">Sphingomonas hankyongi</name>
    <dbReference type="NCBI Taxonomy" id="2908209"/>
    <lineage>
        <taxon>Bacteria</taxon>
        <taxon>Pseudomonadati</taxon>
        <taxon>Pseudomonadota</taxon>
        <taxon>Alphaproteobacteria</taxon>
        <taxon>Sphingomonadales</taxon>
        <taxon>Sphingomonadaceae</taxon>
        <taxon>Sphingomonas</taxon>
    </lineage>
</organism>
<feature type="domain" description="Malate synthase C-terminal" evidence="10">
    <location>
        <begin position="410"/>
        <end position="520"/>
    </location>
</feature>
<proteinExistence type="inferred from homology"/>
<dbReference type="InterPro" id="IPR011076">
    <property type="entry name" value="Malate_synth_sf"/>
</dbReference>
<keyword evidence="3 7" id="KW-0329">Glyoxylate bypass</keyword>
<evidence type="ECO:0000313" key="11">
    <source>
        <dbReference type="EMBL" id="MCL6730886.1"/>
    </source>
</evidence>
<comment type="similarity">
    <text evidence="1 7">Belongs to the malate synthase family.</text>
</comment>
<dbReference type="SUPFAM" id="SSF51645">
    <property type="entry name" value="Malate synthase G"/>
    <property type="match status" value="1"/>
</dbReference>
<dbReference type="PANTHER" id="PTHR42902">
    <property type="entry name" value="MALATE SYNTHASE"/>
    <property type="match status" value="1"/>
</dbReference>
<evidence type="ECO:0000256" key="3">
    <source>
        <dbReference type="ARBA" id="ARBA00022435"/>
    </source>
</evidence>
<keyword evidence="11" id="KW-0378">Hydrolase</keyword>
<evidence type="ECO:0000259" key="9">
    <source>
        <dbReference type="Pfam" id="PF20656"/>
    </source>
</evidence>
<feature type="domain" description="Malate synthase TIM barrel" evidence="8">
    <location>
        <begin position="162"/>
        <end position="395"/>
    </location>
</feature>